<dbReference type="AlphaFoldDB" id="A0A6V7XCK8"/>
<organism evidence="1 2">
    <name type="scientific">Meloidogyne enterolobii</name>
    <name type="common">Root-knot nematode worm</name>
    <name type="synonym">Meloidogyne mayaguensis</name>
    <dbReference type="NCBI Taxonomy" id="390850"/>
    <lineage>
        <taxon>Eukaryota</taxon>
        <taxon>Metazoa</taxon>
        <taxon>Ecdysozoa</taxon>
        <taxon>Nematoda</taxon>
        <taxon>Chromadorea</taxon>
        <taxon>Rhabditida</taxon>
        <taxon>Tylenchina</taxon>
        <taxon>Tylenchomorpha</taxon>
        <taxon>Tylenchoidea</taxon>
        <taxon>Meloidogynidae</taxon>
        <taxon>Meloidogyninae</taxon>
        <taxon>Meloidogyne</taxon>
    </lineage>
</organism>
<protein>
    <submittedName>
        <fullName evidence="1">Uncharacterized protein</fullName>
    </submittedName>
</protein>
<reference evidence="1 2" key="1">
    <citation type="submission" date="2020-08" db="EMBL/GenBank/DDBJ databases">
        <authorList>
            <person name="Koutsovoulos G."/>
            <person name="Danchin GJ E."/>
        </authorList>
    </citation>
    <scope>NUCLEOTIDE SEQUENCE [LARGE SCALE GENOMIC DNA]</scope>
</reference>
<gene>
    <name evidence="1" type="ORF">MENT_LOCUS50284</name>
</gene>
<name>A0A6V7XCK8_MELEN</name>
<comment type="caution">
    <text evidence="1">The sequence shown here is derived from an EMBL/GenBank/DDBJ whole genome shotgun (WGS) entry which is preliminary data.</text>
</comment>
<evidence type="ECO:0000313" key="1">
    <source>
        <dbReference type="EMBL" id="CAD2197070.1"/>
    </source>
</evidence>
<proteinExistence type="predicted"/>
<sequence length="63" mass="7661">MAHIALQHQQMNLAPEHTSSQRHNFLQWHQQQHFLHSSLGTIKTTFKYQQINNFNFKNFYLLH</sequence>
<accession>A0A6V7XCK8</accession>
<evidence type="ECO:0000313" key="2">
    <source>
        <dbReference type="Proteomes" id="UP000580250"/>
    </source>
</evidence>
<dbReference type="EMBL" id="CAJEWN010001392">
    <property type="protein sequence ID" value="CAD2197070.1"/>
    <property type="molecule type" value="Genomic_DNA"/>
</dbReference>
<dbReference type="Proteomes" id="UP000580250">
    <property type="component" value="Unassembled WGS sequence"/>
</dbReference>